<evidence type="ECO:0000313" key="2">
    <source>
        <dbReference type="Proteomes" id="UP000477285"/>
    </source>
</evidence>
<reference evidence="1 2" key="1">
    <citation type="journal article" date="2019" name="Nat. Med.">
        <title>A library of human gut bacterial isolates paired with longitudinal multiomics data enables mechanistic microbiome research.</title>
        <authorList>
            <person name="Poyet M."/>
            <person name="Groussin M."/>
            <person name="Gibbons S.M."/>
            <person name="Avila-Pacheco J."/>
            <person name="Jiang X."/>
            <person name="Kearney S.M."/>
            <person name="Perrotta A.R."/>
            <person name="Berdy B."/>
            <person name="Zhao S."/>
            <person name="Lieberman T.D."/>
            <person name="Swanson P.K."/>
            <person name="Smith M."/>
            <person name="Roesemann S."/>
            <person name="Alexander J.E."/>
            <person name="Rich S.A."/>
            <person name="Livny J."/>
            <person name="Vlamakis H."/>
            <person name="Clish C."/>
            <person name="Bullock K."/>
            <person name="Deik A."/>
            <person name="Scott J."/>
            <person name="Pierce K.A."/>
            <person name="Xavier R.J."/>
            <person name="Alm E.J."/>
        </authorList>
    </citation>
    <scope>NUCLEOTIDE SEQUENCE [LARGE SCALE GENOMIC DNA]</scope>
    <source>
        <strain evidence="1 2">BIOML-A1</strain>
    </source>
</reference>
<name>A0A6L8TB89_9FIRM</name>
<gene>
    <name evidence="1" type="ORF">GT728_21820</name>
</gene>
<dbReference type="AlphaFoldDB" id="A0A6L8TB89"/>
<dbReference type="Proteomes" id="UP000477285">
    <property type="component" value="Unassembled WGS sequence"/>
</dbReference>
<sequence length="155" mass="17660">MTDRTGRKRSIRKFKRRKRFGGSILKHAPSGFLSTIKRKVTATCGIVIDVSASKLKASQYDHASDSYEKVSLSDREKMIDGHIVQRDCYSSFIIFHATDENKPDREGCLKGFKKFLICQDELIKEMIHDNFSNPNFGTKLINTKKQQLQEESAAA</sequence>
<dbReference type="EMBL" id="WWVQ01000162">
    <property type="protein sequence ID" value="MZL35711.1"/>
    <property type="molecule type" value="Genomic_DNA"/>
</dbReference>
<protein>
    <submittedName>
        <fullName evidence="1">Uncharacterized protein</fullName>
    </submittedName>
</protein>
<comment type="caution">
    <text evidence="1">The sequence shown here is derived from an EMBL/GenBank/DDBJ whole genome shotgun (WGS) entry which is preliminary data.</text>
</comment>
<organism evidence="1 2">
    <name type="scientific">Blautia wexlerae</name>
    <dbReference type="NCBI Taxonomy" id="418240"/>
    <lineage>
        <taxon>Bacteria</taxon>
        <taxon>Bacillati</taxon>
        <taxon>Bacillota</taxon>
        <taxon>Clostridia</taxon>
        <taxon>Lachnospirales</taxon>
        <taxon>Lachnospiraceae</taxon>
        <taxon>Blautia</taxon>
    </lineage>
</organism>
<proteinExistence type="predicted"/>
<accession>A0A6L8TB89</accession>
<dbReference type="RefSeq" id="WP_161234546.1">
    <property type="nucleotide sequence ID" value="NZ_WWVI01000179.1"/>
</dbReference>
<evidence type="ECO:0000313" key="1">
    <source>
        <dbReference type="EMBL" id="MZL35711.1"/>
    </source>
</evidence>